<feature type="coiled-coil region" evidence="1">
    <location>
        <begin position="294"/>
        <end position="415"/>
    </location>
</feature>
<dbReference type="SUPFAM" id="SSF52540">
    <property type="entry name" value="P-loop containing nucleoside triphosphate hydrolases"/>
    <property type="match status" value="1"/>
</dbReference>
<dbReference type="AlphaFoldDB" id="A0A6B0GM03"/>
<evidence type="ECO:0000256" key="2">
    <source>
        <dbReference type="SAM" id="MobiDB-lite"/>
    </source>
</evidence>
<evidence type="ECO:0000256" key="1">
    <source>
        <dbReference type="SAM" id="Coils"/>
    </source>
</evidence>
<gene>
    <name evidence="3" type="ORF">GQS65_15730</name>
</gene>
<dbReference type="PANTHER" id="PTHR42957">
    <property type="entry name" value="HELICASE MJ1565-RELATED"/>
    <property type="match status" value="1"/>
</dbReference>
<name>A0A6B0GM03_9EURY</name>
<reference evidence="3 4" key="1">
    <citation type="submission" date="2019-12" db="EMBL/GenBank/DDBJ databases">
        <title>Halocatena pleomorpha gen. nov. sp. nov., an extremely halophilic archaeon of family Halobacteriaceae isolated from saltpan soil.</title>
        <authorList>
            <person name="Pal Y."/>
            <person name="Verma A."/>
            <person name="Krishnamurthi S."/>
            <person name="Kumar P."/>
        </authorList>
    </citation>
    <scope>NUCLEOTIDE SEQUENCE [LARGE SCALE GENOMIC DNA]</scope>
    <source>
        <strain evidence="3 4">JCM 16495</strain>
    </source>
</reference>
<dbReference type="InterPro" id="IPR027417">
    <property type="entry name" value="P-loop_NTPase"/>
</dbReference>
<dbReference type="InterPro" id="IPR036390">
    <property type="entry name" value="WH_DNA-bd_sf"/>
</dbReference>
<dbReference type="Gene3D" id="1.10.287.1490">
    <property type="match status" value="1"/>
</dbReference>
<dbReference type="InterPro" id="IPR008571">
    <property type="entry name" value="HerA-like"/>
</dbReference>
<comment type="caution">
    <text evidence="3">The sequence shown here is derived from an EMBL/GenBank/DDBJ whole genome shotgun (WGS) entry which is preliminary data.</text>
</comment>
<protein>
    <submittedName>
        <fullName evidence="3">Uncharacterized protein</fullName>
    </submittedName>
</protein>
<dbReference type="Gene3D" id="1.10.10.10">
    <property type="entry name" value="Winged helix-like DNA-binding domain superfamily/Winged helix DNA-binding domain"/>
    <property type="match status" value="1"/>
</dbReference>
<dbReference type="EMBL" id="WSZK01000028">
    <property type="protein sequence ID" value="MWG35916.1"/>
    <property type="molecule type" value="Genomic_DNA"/>
</dbReference>
<proteinExistence type="predicted"/>
<dbReference type="SUPFAM" id="SSF46785">
    <property type="entry name" value="Winged helix' DNA-binding domain"/>
    <property type="match status" value="1"/>
</dbReference>
<sequence length="600" mass="67397">MTDSASQVVLGEHTFDPLATTDFRLAVEGASKTGKSNTLAVILEDLADVTIPTIVFERLGILTPVRQVDDDIVVVGARDEPGIDLALPLEQIDLVADLVLERGWKVLVDVSTYSDLDDDPDRHTEHAAVATAMKALNDQAQARLRAGNRRKALVIIDEAHVLAPENNAPHIDLDDDVRRARAQIVKLATEGGNKGLTLISAYQRRAYVSKAVVSQTDNFVVHRLHATDRKDVAREIGVDAEEIEALDIGEVLVYGDFTRQRVVGPTTVRRRASPDPREESFEVPDPPAELTAALADLRDEIDAREEQQEQRRDRIEELEQQVERLEEEREDLREQADVNERIARAFETIQEGGVATDAAEVELVGEVEELRDRNDRLETELASVRGDLEDAEVEIRERDERIEELETELAEYRELDVVREEVTSAARTILRQMGEADPEVEDIQEELSEARERNRELEATVEDLRADVQQARAEGVTPSEEFESRLDFLRHDAVQEAVQRANAQTSTDIDHAWDVLFYLADDDVDSASRDDLTSIVDIHRDNIGKVLNKLAEKDVVTTGRDGRKKTYQLNVDGLERIVENHQKKAEMAQFREELTNGGTT</sequence>
<dbReference type="OrthoDB" id="350818at2157"/>
<dbReference type="Gene3D" id="3.40.50.300">
    <property type="entry name" value="P-loop containing nucleotide triphosphate hydrolases"/>
    <property type="match status" value="1"/>
</dbReference>
<keyword evidence="1" id="KW-0175">Coiled coil</keyword>
<dbReference type="PANTHER" id="PTHR42957:SF2">
    <property type="entry name" value="HELICASE HERA CENTRAL DOMAIN-CONTAINING PROTEIN"/>
    <property type="match status" value="1"/>
</dbReference>
<dbReference type="Proteomes" id="UP000451471">
    <property type="component" value="Unassembled WGS sequence"/>
</dbReference>
<evidence type="ECO:0000313" key="4">
    <source>
        <dbReference type="Proteomes" id="UP000451471"/>
    </source>
</evidence>
<feature type="coiled-coil region" evidence="1">
    <location>
        <begin position="440"/>
        <end position="474"/>
    </location>
</feature>
<feature type="region of interest" description="Disordered" evidence="2">
    <location>
        <begin position="267"/>
        <end position="287"/>
    </location>
</feature>
<dbReference type="InterPro" id="IPR036388">
    <property type="entry name" value="WH-like_DNA-bd_sf"/>
</dbReference>
<evidence type="ECO:0000313" key="3">
    <source>
        <dbReference type="EMBL" id="MWG35916.1"/>
    </source>
</evidence>
<dbReference type="RefSeq" id="WP_158205585.1">
    <property type="nucleotide sequence ID" value="NZ_WSZK01000028.1"/>
</dbReference>
<accession>A0A6B0GM03</accession>
<keyword evidence="4" id="KW-1185">Reference proteome</keyword>
<organism evidence="3 4">
    <name type="scientific">Halomarina oriensis</name>
    <dbReference type="NCBI Taxonomy" id="671145"/>
    <lineage>
        <taxon>Archaea</taxon>
        <taxon>Methanobacteriati</taxon>
        <taxon>Methanobacteriota</taxon>
        <taxon>Stenosarchaea group</taxon>
        <taxon>Halobacteria</taxon>
        <taxon>Halobacteriales</taxon>
        <taxon>Natronomonadaceae</taxon>
        <taxon>Halomarina</taxon>
    </lineage>
</organism>